<proteinExistence type="predicted"/>
<keyword evidence="3" id="KW-0576">Peroxisome</keyword>
<dbReference type="GO" id="GO:0016559">
    <property type="term" value="P:peroxisome fission"/>
    <property type="evidence" value="ECO:0007669"/>
    <property type="project" value="InterPro"/>
</dbReference>
<dbReference type="Proteomes" id="UP000053647">
    <property type="component" value="Unassembled WGS sequence"/>
</dbReference>
<evidence type="ECO:0000256" key="1">
    <source>
        <dbReference type="ARBA" id="ARBA00022593"/>
    </source>
</evidence>
<comment type="subcellular location">
    <subcellularLocation>
        <location evidence="4">Peroxisome membrane</location>
    </subcellularLocation>
</comment>
<name>A0A0C9TCX1_PAXIN</name>
<organism evidence="5 6">
    <name type="scientific">Paxillus involutus ATCC 200175</name>
    <dbReference type="NCBI Taxonomy" id="664439"/>
    <lineage>
        <taxon>Eukaryota</taxon>
        <taxon>Fungi</taxon>
        <taxon>Dikarya</taxon>
        <taxon>Basidiomycota</taxon>
        <taxon>Agaricomycotina</taxon>
        <taxon>Agaricomycetes</taxon>
        <taxon>Agaricomycetidae</taxon>
        <taxon>Boletales</taxon>
        <taxon>Paxilineae</taxon>
        <taxon>Paxillaceae</taxon>
        <taxon>Paxillus</taxon>
    </lineage>
</organism>
<dbReference type="HOGENOM" id="CLU_052213_3_0_1"/>
<dbReference type="InterPro" id="IPR008733">
    <property type="entry name" value="PEX11"/>
</dbReference>
<evidence type="ECO:0000313" key="5">
    <source>
        <dbReference type="EMBL" id="KIJ13430.1"/>
    </source>
</evidence>
<dbReference type="PANTHER" id="PTHR12652">
    <property type="entry name" value="PEROXISOMAL BIOGENESIS FACTOR 11"/>
    <property type="match status" value="1"/>
</dbReference>
<reference evidence="5 6" key="1">
    <citation type="submission" date="2014-06" db="EMBL/GenBank/DDBJ databases">
        <authorList>
            <consortium name="DOE Joint Genome Institute"/>
            <person name="Kuo A."/>
            <person name="Kohler A."/>
            <person name="Nagy L.G."/>
            <person name="Floudas D."/>
            <person name="Copeland A."/>
            <person name="Barry K.W."/>
            <person name="Cichocki N."/>
            <person name="Veneault-Fourrey C."/>
            <person name="LaButti K."/>
            <person name="Lindquist E.A."/>
            <person name="Lipzen A."/>
            <person name="Lundell T."/>
            <person name="Morin E."/>
            <person name="Murat C."/>
            <person name="Sun H."/>
            <person name="Tunlid A."/>
            <person name="Henrissat B."/>
            <person name="Grigoriev I.V."/>
            <person name="Hibbett D.S."/>
            <person name="Martin F."/>
            <person name="Nordberg H.P."/>
            <person name="Cantor M.N."/>
            <person name="Hua S.X."/>
        </authorList>
    </citation>
    <scope>NUCLEOTIDE SEQUENCE [LARGE SCALE GENOMIC DNA]</scope>
    <source>
        <strain evidence="5 6">ATCC 200175</strain>
    </source>
</reference>
<evidence type="ECO:0000313" key="6">
    <source>
        <dbReference type="Proteomes" id="UP000053647"/>
    </source>
</evidence>
<dbReference type="AlphaFoldDB" id="A0A0C9TCX1"/>
<evidence type="ECO:0000256" key="2">
    <source>
        <dbReference type="ARBA" id="ARBA00023136"/>
    </source>
</evidence>
<dbReference type="GO" id="GO:0005778">
    <property type="term" value="C:peroxisomal membrane"/>
    <property type="evidence" value="ECO:0007669"/>
    <property type="project" value="UniProtKB-SubCell"/>
</dbReference>
<keyword evidence="6" id="KW-1185">Reference proteome</keyword>
<sequence>MQLGAFAFVPSSETLDHLIRYLSTWSGTDKLFTLIEYTLKLVAPVLVARAKLQHRVGVRKEATSSVATSLARFASIIGDFKMLGRFLGLLPIVQWMISMERSPPPTRVLLTIERLQGWSMLAYYPLEHLYYLRAHDLIPAAVPSLMSLVRRSSKRVQLNTNTLAMWSCRAWAVYVILQFAHLIQDRKLLLMSEKNLRKSKGVASEDKEDLRKRWGAFWNEVVANSANLPLAIHWSLEKGLFTNDIWPTIFGFINGVATFRSGWKATALPASKTSSTTAVAGSSVSEKAETDSQVVSVVLADAD</sequence>
<dbReference type="PANTHER" id="PTHR12652:SF25">
    <property type="entry name" value="MICROBODY (PEROXISOME) PROLIFERATION PROTEIN PEROXIN 11C (EUROFUNG)"/>
    <property type="match status" value="1"/>
</dbReference>
<accession>A0A0C9TCX1</accession>
<dbReference type="OrthoDB" id="10005898at2759"/>
<protein>
    <submittedName>
        <fullName evidence="5">Uncharacterized protein</fullName>
    </submittedName>
</protein>
<dbReference type="EMBL" id="KN819352">
    <property type="protein sequence ID" value="KIJ13430.1"/>
    <property type="molecule type" value="Genomic_DNA"/>
</dbReference>
<evidence type="ECO:0000256" key="3">
    <source>
        <dbReference type="ARBA" id="ARBA00023140"/>
    </source>
</evidence>
<dbReference type="Pfam" id="PF05648">
    <property type="entry name" value="PEX11"/>
    <property type="match status" value="1"/>
</dbReference>
<reference evidence="6" key="2">
    <citation type="submission" date="2015-01" db="EMBL/GenBank/DDBJ databases">
        <title>Evolutionary Origins and Diversification of the Mycorrhizal Mutualists.</title>
        <authorList>
            <consortium name="DOE Joint Genome Institute"/>
            <consortium name="Mycorrhizal Genomics Consortium"/>
            <person name="Kohler A."/>
            <person name="Kuo A."/>
            <person name="Nagy L.G."/>
            <person name="Floudas D."/>
            <person name="Copeland A."/>
            <person name="Barry K.W."/>
            <person name="Cichocki N."/>
            <person name="Veneault-Fourrey C."/>
            <person name="LaButti K."/>
            <person name="Lindquist E.A."/>
            <person name="Lipzen A."/>
            <person name="Lundell T."/>
            <person name="Morin E."/>
            <person name="Murat C."/>
            <person name="Riley R."/>
            <person name="Ohm R."/>
            <person name="Sun H."/>
            <person name="Tunlid A."/>
            <person name="Henrissat B."/>
            <person name="Grigoriev I.V."/>
            <person name="Hibbett D.S."/>
            <person name="Martin F."/>
        </authorList>
    </citation>
    <scope>NUCLEOTIDE SEQUENCE [LARGE SCALE GENOMIC DNA]</scope>
    <source>
        <strain evidence="6">ATCC 200175</strain>
    </source>
</reference>
<keyword evidence="2" id="KW-0472">Membrane</keyword>
<gene>
    <name evidence="5" type="ORF">PAXINDRAFT_117151</name>
</gene>
<evidence type="ECO:0000256" key="4">
    <source>
        <dbReference type="ARBA" id="ARBA00046271"/>
    </source>
</evidence>
<keyword evidence="1" id="KW-0962">Peroxisome biogenesis</keyword>